<dbReference type="EMBL" id="MFJG01000002">
    <property type="protein sequence ID" value="OGG07739.1"/>
    <property type="molecule type" value="Genomic_DNA"/>
</dbReference>
<dbReference type="GO" id="GO:0004550">
    <property type="term" value="F:nucleoside diphosphate kinase activity"/>
    <property type="evidence" value="ECO:0007669"/>
    <property type="project" value="UniProtKB-EC"/>
</dbReference>
<dbReference type="SUPFAM" id="SSF54919">
    <property type="entry name" value="Nucleoside diphosphate kinase, NDK"/>
    <property type="match status" value="1"/>
</dbReference>
<evidence type="ECO:0000256" key="5">
    <source>
        <dbReference type="ARBA" id="ARBA00022777"/>
    </source>
</evidence>
<dbReference type="InterPro" id="IPR036850">
    <property type="entry name" value="NDK-like_dom_sf"/>
</dbReference>
<sequence>MERTVVLVKPDGVQRGLVGEIIARFEKVSLKIIAMKMVWIDKDFASKHYMATREEWLKTIGERTLKTNAEYGRNTKEILGTEEAMEIGKMVAGWLIEYLCEGPVVAMLLEGNHAVDAVRKIAGNTIPLKAEPHTIRGAYSVDSMDLANDRKRPGKNVMHSSGNLEEAKYEAELWFNPEEIHDYKLAHEDVAYG</sequence>
<comment type="caution">
    <text evidence="8">The sequence shown here is derived from an EMBL/GenBank/DDBJ whole genome shotgun (WGS) entry which is preliminary data.</text>
</comment>
<gene>
    <name evidence="8" type="ORF">A2872_02125</name>
</gene>
<reference evidence="8 9" key="1">
    <citation type="journal article" date="2016" name="Nat. Commun.">
        <title>Thousands of microbial genomes shed light on interconnected biogeochemical processes in an aquifer system.</title>
        <authorList>
            <person name="Anantharaman K."/>
            <person name="Brown C.T."/>
            <person name="Hug L.A."/>
            <person name="Sharon I."/>
            <person name="Castelle C.J."/>
            <person name="Probst A.J."/>
            <person name="Thomas B.C."/>
            <person name="Singh A."/>
            <person name="Wilkins M.J."/>
            <person name="Karaoz U."/>
            <person name="Brodie E.L."/>
            <person name="Williams K.H."/>
            <person name="Hubbard S.S."/>
            <person name="Banfield J.F."/>
        </authorList>
    </citation>
    <scope>NUCLEOTIDE SEQUENCE [LARGE SCALE GENOMIC DNA]</scope>
</reference>
<proteinExistence type="inferred from homology"/>
<dbReference type="PANTHER" id="PTHR11349">
    <property type="entry name" value="NUCLEOSIDE DIPHOSPHATE KINASE"/>
    <property type="match status" value="1"/>
</dbReference>
<dbReference type="SMART" id="SM00562">
    <property type="entry name" value="NDK"/>
    <property type="match status" value="1"/>
</dbReference>
<dbReference type="PROSITE" id="PS51374">
    <property type="entry name" value="NDPK_LIKE"/>
    <property type="match status" value="1"/>
</dbReference>
<dbReference type="Pfam" id="PF00334">
    <property type="entry name" value="NDK"/>
    <property type="match status" value="2"/>
</dbReference>
<evidence type="ECO:0000256" key="1">
    <source>
        <dbReference type="ARBA" id="ARBA00001946"/>
    </source>
</evidence>
<organism evidence="8 9">
    <name type="scientific">Candidatus Gottesmanbacteria bacterium RIFCSPHIGHO2_01_FULL_42_12</name>
    <dbReference type="NCBI Taxonomy" id="1798377"/>
    <lineage>
        <taxon>Bacteria</taxon>
        <taxon>Candidatus Gottesmaniibacteriota</taxon>
    </lineage>
</organism>
<comment type="caution">
    <text evidence="6">Lacks conserved residue(s) required for the propagation of feature annotation.</text>
</comment>
<feature type="domain" description="Nucleoside diphosphate kinase-like" evidence="7">
    <location>
        <begin position="1"/>
        <end position="182"/>
    </location>
</feature>
<comment type="cofactor">
    <cofactor evidence="1">
        <name>Mg(2+)</name>
        <dbReference type="ChEBI" id="CHEBI:18420"/>
    </cofactor>
</comment>
<evidence type="ECO:0000313" key="9">
    <source>
        <dbReference type="Proteomes" id="UP000178681"/>
    </source>
</evidence>
<dbReference type="EC" id="2.7.4.6" evidence="3"/>
<evidence type="ECO:0000256" key="4">
    <source>
        <dbReference type="ARBA" id="ARBA00022679"/>
    </source>
</evidence>
<name>A0A1F5Z5N1_9BACT</name>
<keyword evidence="5 8" id="KW-0418">Kinase</keyword>
<evidence type="ECO:0000256" key="2">
    <source>
        <dbReference type="ARBA" id="ARBA00008142"/>
    </source>
</evidence>
<evidence type="ECO:0000313" key="8">
    <source>
        <dbReference type="EMBL" id="OGG07739.1"/>
    </source>
</evidence>
<dbReference type="AlphaFoldDB" id="A0A1F5Z5N1"/>
<evidence type="ECO:0000256" key="6">
    <source>
        <dbReference type="PROSITE-ProRule" id="PRU00706"/>
    </source>
</evidence>
<accession>A0A1F5Z5N1</accession>
<dbReference type="STRING" id="1798377.A2872_02125"/>
<evidence type="ECO:0000256" key="3">
    <source>
        <dbReference type="ARBA" id="ARBA00012966"/>
    </source>
</evidence>
<evidence type="ECO:0000259" key="7">
    <source>
        <dbReference type="SMART" id="SM00562"/>
    </source>
</evidence>
<comment type="similarity">
    <text evidence="2 6">Belongs to the NDK family.</text>
</comment>
<dbReference type="Gene3D" id="3.30.70.141">
    <property type="entry name" value="Nucleoside diphosphate kinase-like domain"/>
    <property type="match status" value="1"/>
</dbReference>
<protein>
    <recommendedName>
        <fullName evidence="3">nucleoside-diphosphate kinase</fullName>
        <ecNumber evidence="3">2.7.4.6</ecNumber>
    </recommendedName>
</protein>
<dbReference type="Proteomes" id="UP000178681">
    <property type="component" value="Unassembled WGS sequence"/>
</dbReference>
<keyword evidence="4" id="KW-0808">Transferase</keyword>
<dbReference type="InterPro" id="IPR034907">
    <property type="entry name" value="NDK-like_dom"/>
</dbReference>